<feature type="compositionally biased region" description="Gly residues" evidence="5">
    <location>
        <begin position="871"/>
        <end position="885"/>
    </location>
</feature>
<evidence type="ECO:0000313" key="7">
    <source>
        <dbReference type="EMBL" id="PHT42821.1"/>
    </source>
</evidence>
<evidence type="ECO:0000256" key="4">
    <source>
        <dbReference type="ARBA" id="ARBA00023136"/>
    </source>
</evidence>
<dbReference type="HAMAP" id="MF_01456">
    <property type="entry name" value="NDH1_NuoK"/>
    <property type="match status" value="1"/>
</dbReference>
<feature type="region of interest" description="Disordered" evidence="5">
    <location>
        <begin position="870"/>
        <end position="904"/>
    </location>
</feature>
<keyword evidence="3" id="KW-1133">Transmembrane helix</keyword>
<dbReference type="InterPro" id="IPR021109">
    <property type="entry name" value="Peptidase_aspartic_dom_sf"/>
</dbReference>
<comment type="subcellular location">
    <subcellularLocation>
        <location evidence="1">Membrane</location>
        <topology evidence="1">Multi-pass membrane protein</topology>
    </subcellularLocation>
</comment>
<sequence>MKDLGEVTMILGIKVIRSEDGIMLSQEHYVERLFKKFECWEVTPIATSYDANSKLKRYGDSVAQSKSAKQTIIARSTIESEFVALELTGLFSASMDAQREIERIAAQVHQQNIDNPVRATNPDDEDLGDEELLNPRHTTEVAAPMQRRDRQARLRPDRRAMQIPFDDDEDDLDRLGATGAIILPPLAPGAKFNITSTMIQLLQLKGLFGGLAGDDPNMHLINFISSCKSFDNPGVGQNAIRLRLFSLQLRDAFLERFFPPLKRAQLRDEISNFRQLPTEALHKTWERFKTKLMRCPSHHITNVHLMEILYRALNSVTKPMVDNAAGGSFMDLTFGQASNMLDRMTKQSRAWHTRDSEVASPTLSIGMTADQRRREEERDQDLAHMKTQVDLLTKHLLSGKTEKVKAVASKGRNESDSEEEANYLNNQGGFRGNAQENQGRNYYDESGYKDHDQEEASAEKGLNGHDVDTNRLQPEKAEKRKQEEKKAMERTIPYPPPPFPQRLKKVADDTKFSKFMTMLKQLTVNVPLVEALEQMPGYAKFMKDLLTKKRAASYELKDDVHHYSAIATRSLVQKKADPGAFTIPCTVGSMNFAKAMCDLGASITLMPLSVYRKLGLGDPTPTNMRLVMADRSVKRPVGILNDVLVKVSSFIFPADFVILDCEADSEVPIILGRPFLATGSVLIDMRANELLFRLNDEVVRFDICKTMKHPSDMNVLSVADIYHEDKKALSVEKQLTVEPLSAAPLNVEHEDDEDYEELMGALIEIESYSHTPKQPDRDLKNQPSPEVKTFIEEPPMLESKELPNYLWYNGTKRQGKDKATTSQNGKKRGQKEQGEPSSLQTPRLTLGIKWYTYEELLRVTTLMMIPMQGAGASGSGSGEGAGGGVSSSTEPSLPAAEEEPGDRSEIERALDQLELAKIKEQKDRLAEQISPLIESEKARLVRRLWHHNLGELPSPSEMVEMIIDRFASKAAYNANKPNVPRANLRHLRAWLTRAQQSAERDGRGNMSIRGILLNRRNIPIMSMPIESMLLAVNSNFLVFSVSSDDMMGQSFASLVPTVAAAESAIGLAIFVITFRVRGTIAVESINSIQGSGPFSLGERIRFVSPFLFLNHFPFSC</sequence>
<dbReference type="Gene3D" id="1.10.287.3510">
    <property type="match status" value="1"/>
</dbReference>
<dbReference type="CDD" id="cd00303">
    <property type="entry name" value="retropepsin_like"/>
    <property type="match status" value="1"/>
</dbReference>
<reference evidence="8" key="2">
    <citation type="journal article" date="2017" name="J. Anim. Genet.">
        <title>Multiple reference genome sequences of hot pepper reveal the massive evolution of plant disease resistance genes by retroduplication.</title>
        <authorList>
            <person name="Kim S."/>
            <person name="Park J."/>
            <person name="Yeom S.-I."/>
            <person name="Kim Y.-M."/>
            <person name="Seo E."/>
            <person name="Kim K.-T."/>
            <person name="Kim M.-S."/>
            <person name="Lee J.M."/>
            <person name="Cheong K."/>
            <person name="Shin H.-S."/>
            <person name="Kim S.-B."/>
            <person name="Han K."/>
            <person name="Lee J."/>
            <person name="Park M."/>
            <person name="Lee H.-A."/>
            <person name="Lee H.-Y."/>
            <person name="Lee Y."/>
            <person name="Oh S."/>
            <person name="Lee J.H."/>
            <person name="Choi E."/>
            <person name="Choi E."/>
            <person name="Lee S.E."/>
            <person name="Jeon J."/>
            <person name="Kim H."/>
            <person name="Choi G."/>
            <person name="Song H."/>
            <person name="Lee J."/>
            <person name="Lee S.-C."/>
            <person name="Kwon J.-K."/>
            <person name="Lee H.-Y."/>
            <person name="Koo N."/>
            <person name="Hong Y."/>
            <person name="Kim R.W."/>
            <person name="Kang W.-H."/>
            <person name="Huh J.H."/>
            <person name="Kang B.-C."/>
            <person name="Yang T.-J."/>
            <person name="Lee Y.-H."/>
            <person name="Bennetzen J.L."/>
            <person name="Choi D."/>
        </authorList>
    </citation>
    <scope>NUCLEOTIDE SEQUENCE [LARGE SCALE GENOMIC DNA]</scope>
    <source>
        <strain evidence="8">cv. PBC81</strain>
    </source>
</reference>
<organism evidence="7 8">
    <name type="scientific">Capsicum baccatum</name>
    <name type="common">Peruvian pepper</name>
    <dbReference type="NCBI Taxonomy" id="33114"/>
    <lineage>
        <taxon>Eukaryota</taxon>
        <taxon>Viridiplantae</taxon>
        <taxon>Streptophyta</taxon>
        <taxon>Embryophyta</taxon>
        <taxon>Tracheophyta</taxon>
        <taxon>Spermatophyta</taxon>
        <taxon>Magnoliopsida</taxon>
        <taxon>eudicotyledons</taxon>
        <taxon>Gunneridae</taxon>
        <taxon>Pentapetalae</taxon>
        <taxon>asterids</taxon>
        <taxon>lamiids</taxon>
        <taxon>Solanales</taxon>
        <taxon>Solanaceae</taxon>
        <taxon>Solanoideae</taxon>
        <taxon>Capsiceae</taxon>
        <taxon>Capsicum</taxon>
    </lineage>
</organism>
<feature type="compositionally biased region" description="Polar residues" evidence="5">
    <location>
        <begin position="423"/>
        <end position="440"/>
    </location>
</feature>
<evidence type="ECO:0000256" key="2">
    <source>
        <dbReference type="ARBA" id="ARBA00022692"/>
    </source>
</evidence>
<evidence type="ECO:0000259" key="6">
    <source>
        <dbReference type="Pfam" id="PF03732"/>
    </source>
</evidence>
<dbReference type="STRING" id="33114.A0A2G2WC42"/>
<dbReference type="InterPro" id="IPR001133">
    <property type="entry name" value="NADH_UbQ_OxRdtase_chain4L/K"/>
</dbReference>
<accession>A0A2G2WC42</accession>
<evidence type="ECO:0000256" key="1">
    <source>
        <dbReference type="ARBA" id="ARBA00004141"/>
    </source>
</evidence>
<keyword evidence="8" id="KW-1185">Reference proteome</keyword>
<evidence type="ECO:0000256" key="5">
    <source>
        <dbReference type="SAM" id="MobiDB-lite"/>
    </source>
</evidence>
<reference evidence="7 8" key="1">
    <citation type="journal article" date="2017" name="Genome Biol.">
        <title>New reference genome sequences of hot pepper reveal the massive evolution of plant disease-resistance genes by retroduplication.</title>
        <authorList>
            <person name="Kim S."/>
            <person name="Park J."/>
            <person name="Yeom S.I."/>
            <person name="Kim Y.M."/>
            <person name="Seo E."/>
            <person name="Kim K.T."/>
            <person name="Kim M.S."/>
            <person name="Lee J.M."/>
            <person name="Cheong K."/>
            <person name="Shin H.S."/>
            <person name="Kim S.B."/>
            <person name="Han K."/>
            <person name="Lee J."/>
            <person name="Park M."/>
            <person name="Lee H.A."/>
            <person name="Lee H.Y."/>
            <person name="Lee Y."/>
            <person name="Oh S."/>
            <person name="Lee J.H."/>
            <person name="Choi E."/>
            <person name="Choi E."/>
            <person name="Lee S.E."/>
            <person name="Jeon J."/>
            <person name="Kim H."/>
            <person name="Choi G."/>
            <person name="Song H."/>
            <person name="Lee J."/>
            <person name="Lee S.C."/>
            <person name="Kwon J.K."/>
            <person name="Lee H.Y."/>
            <person name="Koo N."/>
            <person name="Hong Y."/>
            <person name="Kim R.W."/>
            <person name="Kang W.H."/>
            <person name="Huh J.H."/>
            <person name="Kang B.C."/>
            <person name="Yang T.J."/>
            <person name="Lee Y.H."/>
            <person name="Bennetzen J.L."/>
            <person name="Choi D."/>
        </authorList>
    </citation>
    <scope>NUCLEOTIDE SEQUENCE [LARGE SCALE GENOMIC DNA]</scope>
    <source>
        <strain evidence="8">cv. PBC81</strain>
    </source>
</reference>
<dbReference type="OrthoDB" id="1744547at2759"/>
<protein>
    <recommendedName>
        <fullName evidence="6">Retrotransposon gag domain-containing protein</fullName>
    </recommendedName>
</protein>
<dbReference type="EMBL" id="MLFT02000007">
    <property type="protein sequence ID" value="PHT42821.1"/>
    <property type="molecule type" value="Genomic_DNA"/>
</dbReference>
<feature type="region of interest" description="Disordered" evidence="5">
    <location>
        <begin position="809"/>
        <end position="840"/>
    </location>
</feature>
<keyword evidence="4" id="KW-0472">Membrane</keyword>
<feature type="region of interest" description="Disordered" evidence="5">
    <location>
        <begin position="402"/>
        <end position="503"/>
    </location>
</feature>
<evidence type="ECO:0000256" key="3">
    <source>
        <dbReference type="ARBA" id="ARBA00022989"/>
    </source>
</evidence>
<dbReference type="Gene3D" id="2.40.70.10">
    <property type="entry name" value="Acid Proteases"/>
    <property type="match status" value="1"/>
</dbReference>
<feature type="domain" description="Retrotransposon gag" evidence="6">
    <location>
        <begin position="248"/>
        <end position="314"/>
    </location>
</feature>
<feature type="compositionally biased region" description="Basic and acidic residues" evidence="5">
    <location>
        <begin position="402"/>
        <end position="415"/>
    </location>
</feature>
<dbReference type="AlphaFoldDB" id="A0A2G2WC42"/>
<dbReference type="InterPro" id="IPR005162">
    <property type="entry name" value="Retrotrans_gag_dom"/>
</dbReference>
<name>A0A2G2WC42_CAPBA</name>
<dbReference type="Pfam" id="PF00420">
    <property type="entry name" value="Oxidored_q2"/>
    <property type="match status" value="1"/>
</dbReference>
<dbReference type="Proteomes" id="UP000224567">
    <property type="component" value="Unassembled WGS sequence"/>
</dbReference>
<comment type="caution">
    <text evidence="7">The sequence shown here is derived from an EMBL/GenBank/DDBJ whole genome shotgun (WGS) entry which is preliminary data.</text>
</comment>
<dbReference type="PANTHER" id="PTHR33067">
    <property type="entry name" value="RNA-DIRECTED DNA POLYMERASE-RELATED"/>
    <property type="match status" value="1"/>
</dbReference>
<gene>
    <name evidence="7" type="ORF">CQW23_16846</name>
</gene>
<dbReference type="GO" id="GO:0042773">
    <property type="term" value="P:ATP synthesis coupled electron transport"/>
    <property type="evidence" value="ECO:0007669"/>
    <property type="project" value="InterPro"/>
</dbReference>
<dbReference type="Pfam" id="PF03732">
    <property type="entry name" value="Retrotrans_gag"/>
    <property type="match status" value="1"/>
</dbReference>
<evidence type="ECO:0000313" key="8">
    <source>
        <dbReference type="Proteomes" id="UP000224567"/>
    </source>
</evidence>
<dbReference type="GO" id="GO:0016020">
    <property type="term" value="C:membrane"/>
    <property type="evidence" value="ECO:0007669"/>
    <property type="project" value="UniProtKB-SubCell"/>
</dbReference>
<feature type="compositionally biased region" description="Basic and acidic residues" evidence="5">
    <location>
        <begin position="370"/>
        <end position="384"/>
    </location>
</feature>
<dbReference type="InterPro" id="IPR039428">
    <property type="entry name" value="NUOK/Mnh_C1-like"/>
</dbReference>
<proteinExistence type="inferred from homology"/>
<keyword evidence="2" id="KW-0812">Transmembrane</keyword>
<dbReference type="GO" id="GO:0016651">
    <property type="term" value="F:oxidoreductase activity, acting on NAD(P)H"/>
    <property type="evidence" value="ECO:0007669"/>
    <property type="project" value="InterPro"/>
</dbReference>
<dbReference type="PANTHER" id="PTHR33067:SF9">
    <property type="entry name" value="RNA-DIRECTED DNA POLYMERASE"/>
    <property type="match status" value="1"/>
</dbReference>
<feature type="region of interest" description="Disordered" evidence="5">
    <location>
        <begin position="347"/>
        <end position="385"/>
    </location>
</feature>
<feature type="compositionally biased region" description="Basic and acidic residues" evidence="5">
    <location>
        <begin position="442"/>
        <end position="489"/>
    </location>
</feature>